<organism evidence="16 17">
    <name type="scientific">Morella rubra</name>
    <name type="common">Chinese bayberry</name>
    <dbReference type="NCBI Taxonomy" id="262757"/>
    <lineage>
        <taxon>Eukaryota</taxon>
        <taxon>Viridiplantae</taxon>
        <taxon>Streptophyta</taxon>
        <taxon>Embryophyta</taxon>
        <taxon>Tracheophyta</taxon>
        <taxon>Spermatophyta</taxon>
        <taxon>Magnoliopsida</taxon>
        <taxon>eudicotyledons</taxon>
        <taxon>Gunneridae</taxon>
        <taxon>Pentapetalae</taxon>
        <taxon>rosids</taxon>
        <taxon>fabids</taxon>
        <taxon>Fagales</taxon>
        <taxon>Myricaceae</taxon>
        <taxon>Morella</taxon>
    </lineage>
</organism>
<dbReference type="PANTHER" id="PTHR11214:SF5">
    <property type="entry name" value="BETA-1,3-GALACTOSYLTRANSFERASE 4-RELATED"/>
    <property type="match status" value="1"/>
</dbReference>
<comment type="similarity">
    <text evidence="4 13">Belongs to the glycosyltransferase 31 family.</text>
</comment>
<evidence type="ECO:0000256" key="13">
    <source>
        <dbReference type="RuleBase" id="RU363063"/>
    </source>
</evidence>
<evidence type="ECO:0000256" key="7">
    <source>
        <dbReference type="ARBA" id="ARBA00022692"/>
    </source>
</evidence>
<dbReference type="Pfam" id="PF13334">
    <property type="entry name" value="DUF4094"/>
    <property type="match status" value="1"/>
</dbReference>
<dbReference type="Gene3D" id="3.90.550.50">
    <property type="match status" value="1"/>
</dbReference>
<accession>A0A6A1UNY1</accession>
<evidence type="ECO:0000256" key="2">
    <source>
        <dbReference type="ARBA" id="ARBA00004323"/>
    </source>
</evidence>
<keyword evidence="9" id="KW-1133">Transmembrane helix</keyword>
<keyword evidence="5 13" id="KW-0328">Glycosyltransferase</keyword>
<evidence type="ECO:0000256" key="6">
    <source>
        <dbReference type="ARBA" id="ARBA00022679"/>
    </source>
</evidence>
<keyword evidence="17" id="KW-1185">Reference proteome</keyword>
<sequence>MTWKSRGEQSSKSLISQKWTLLLCLGSFCAGLLFTNRMWAVSEPKGLARTTAIEAEKLKLISEACDTKALHQKEEKHDSKDILGEVFKTHNAIQTLDKTISNLEMELAAARAAQESIRSASPSSQDPKQNESSRKRKFLMVIGINTAFSSRKRRDSVRATWMPQGEKRKKLEEEKGIIVRFVIGHSATSGGILDRAIEAEDKKHGDFLRLDHVEGYLELSAKTKVYFSTAVALWDADFYIKVDDDVHVNIATLGETLVRHRSKPRVYIGCMKSGPVLNQKGVRYHEPEYWKFGEAGNKYFRHATGQLYAVSRELATYISINQHVLHKYANEDVSLGSWFIGLDVEHIDDRRLCCGTPPGLLIGLRKSIGVVGKVKKLCGVPLSESQQLGVLPTQEDDKL</sequence>
<feature type="compositionally biased region" description="Polar residues" evidence="14">
    <location>
        <begin position="116"/>
        <end position="127"/>
    </location>
</feature>
<dbReference type="PANTHER" id="PTHR11214">
    <property type="entry name" value="BETA-1,3-N-ACETYLGLUCOSAMINYLTRANSFERASE"/>
    <property type="match status" value="1"/>
</dbReference>
<evidence type="ECO:0000256" key="11">
    <source>
        <dbReference type="ARBA" id="ARBA00023136"/>
    </source>
</evidence>
<comment type="caution">
    <text evidence="16">The sequence shown here is derived from an EMBL/GenBank/DDBJ whole genome shotgun (WGS) entry which is preliminary data.</text>
</comment>
<name>A0A6A1UNY1_9ROSI</name>
<evidence type="ECO:0000259" key="15">
    <source>
        <dbReference type="Pfam" id="PF13334"/>
    </source>
</evidence>
<evidence type="ECO:0000313" key="17">
    <source>
        <dbReference type="Proteomes" id="UP000516437"/>
    </source>
</evidence>
<evidence type="ECO:0000256" key="4">
    <source>
        <dbReference type="ARBA" id="ARBA00008661"/>
    </source>
</evidence>
<feature type="domain" description="DUF4094" evidence="15">
    <location>
        <begin position="16"/>
        <end position="113"/>
    </location>
</feature>
<dbReference type="Proteomes" id="UP000516437">
    <property type="component" value="Chromosome 8"/>
</dbReference>
<feature type="region of interest" description="Disordered" evidence="14">
    <location>
        <begin position="114"/>
        <end position="134"/>
    </location>
</feature>
<keyword evidence="6 16" id="KW-0808">Transferase</keyword>
<keyword evidence="7" id="KW-0812">Transmembrane</keyword>
<keyword evidence="11" id="KW-0472">Membrane</keyword>
<comment type="cofactor">
    <cofactor evidence="1 13">
        <name>Mn(2+)</name>
        <dbReference type="ChEBI" id="CHEBI:29035"/>
    </cofactor>
</comment>
<proteinExistence type="inferred from homology"/>
<evidence type="ECO:0000313" key="16">
    <source>
        <dbReference type="EMBL" id="KAB1201971.1"/>
    </source>
</evidence>
<evidence type="ECO:0000256" key="14">
    <source>
        <dbReference type="SAM" id="MobiDB-lite"/>
    </source>
</evidence>
<comment type="subcellular location">
    <subcellularLocation>
        <location evidence="2 13">Golgi apparatus membrane</location>
        <topology evidence="2 13">Single-pass type II membrane protein</topology>
    </subcellularLocation>
</comment>
<dbReference type="InterPro" id="IPR002659">
    <property type="entry name" value="Glyco_trans_31"/>
</dbReference>
<dbReference type="UniPathway" id="UPA00378"/>
<gene>
    <name evidence="16" type="ORF">CJ030_MR8G005353</name>
</gene>
<dbReference type="GO" id="GO:0008378">
    <property type="term" value="F:galactosyltransferase activity"/>
    <property type="evidence" value="ECO:0007669"/>
    <property type="project" value="TreeGrafter"/>
</dbReference>
<evidence type="ECO:0000256" key="8">
    <source>
        <dbReference type="ARBA" id="ARBA00022968"/>
    </source>
</evidence>
<reference evidence="16 17" key="1">
    <citation type="journal article" date="2019" name="Plant Biotechnol. J.">
        <title>The red bayberry genome and genetic basis of sex determination.</title>
        <authorList>
            <person name="Jia H.M."/>
            <person name="Jia H.J."/>
            <person name="Cai Q.L."/>
            <person name="Wang Y."/>
            <person name="Zhao H.B."/>
            <person name="Yang W.F."/>
            <person name="Wang G.Y."/>
            <person name="Li Y.H."/>
            <person name="Zhan D.L."/>
            <person name="Shen Y.T."/>
            <person name="Niu Q.F."/>
            <person name="Chang L."/>
            <person name="Qiu J."/>
            <person name="Zhao L."/>
            <person name="Xie H.B."/>
            <person name="Fu W.Y."/>
            <person name="Jin J."/>
            <person name="Li X.W."/>
            <person name="Jiao Y."/>
            <person name="Zhou C.C."/>
            <person name="Tu T."/>
            <person name="Chai C.Y."/>
            <person name="Gao J.L."/>
            <person name="Fan L.J."/>
            <person name="van de Weg E."/>
            <person name="Wang J.Y."/>
            <person name="Gao Z.S."/>
        </authorList>
    </citation>
    <scope>NUCLEOTIDE SEQUENCE [LARGE SCALE GENOMIC DNA]</scope>
    <source>
        <tissue evidence="16">Leaves</tissue>
    </source>
</reference>
<evidence type="ECO:0000256" key="10">
    <source>
        <dbReference type="ARBA" id="ARBA00023034"/>
    </source>
</evidence>
<keyword evidence="12 13" id="KW-0464">Manganese</keyword>
<evidence type="ECO:0000256" key="5">
    <source>
        <dbReference type="ARBA" id="ARBA00022676"/>
    </source>
</evidence>
<dbReference type="InterPro" id="IPR025298">
    <property type="entry name" value="DUF4094"/>
</dbReference>
<dbReference type="EMBL" id="RXIC02000026">
    <property type="protein sequence ID" value="KAB1201971.1"/>
    <property type="molecule type" value="Genomic_DNA"/>
</dbReference>
<dbReference type="AlphaFoldDB" id="A0A6A1UNY1"/>
<comment type="pathway">
    <text evidence="3">Protein modification; protein glycosylation.</text>
</comment>
<evidence type="ECO:0000256" key="1">
    <source>
        <dbReference type="ARBA" id="ARBA00001936"/>
    </source>
</evidence>
<dbReference type="Pfam" id="PF01762">
    <property type="entry name" value="Galactosyl_T"/>
    <property type="match status" value="1"/>
</dbReference>
<evidence type="ECO:0000256" key="12">
    <source>
        <dbReference type="ARBA" id="ARBA00023211"/>
    </source>
</evidence>
<evidence type="ECO:0000256" key="3">
    <source>
        <dbReference type="ARBA" id="ARBA00004922"/>
    </source>
</evidence>
<keyword evidence="10 13" id="KW-0333">Golgi apparatus</keyword>
<dbReference type="OrthoDB" id="1158011at2759"/>
<dbReference type="EC" id="2.4.1.-" evidence="13"/>
<protein>
    <recommendedName>
        <fullName evidence="13">Hexosyltransferase</fullName>
        <ecNumber evidence="13">2.4.1.-</ecNumber>
    </recommendedName>
</protein>
<evidence type="ECO:0000256" key="9">
    <source>
        <dbReference type="ARBA" id="ARBA00022989"/>
    </source>
</evidence>
<dbReference type="GO" id="GO:0000139">
    <property type="term" value="C:Golgi membrane"/>
    <property type="evidence" value="ECO:0007669"/>
    <property type="project" value="UniProtKB-SubCell"/>
</dbReference>
<keyword evidence="8" id="KW-0735">Signal-anchor</keyword>
<dbReference type="FunFam" id="3.90.550.50:FF:000002">
    <property type="entry name" value="Hexosyltransferase"/>
    <property type="match status" value="1"/>
</dbReference>